<dbReference type="OrthoDB" id="10012212at2759"/>
<feature type="transmembrane region" description="Helical" evidence="8">
    <location>
        <begin position="100"/>
        <end position="120"/>
    </location>
</feature>
<evidence type="ECO:0000256" key="3">
    <source>
        <dbReference type="ARBA" id="ARBA00022692"/>
    </source>
</evidence>
<reference evidence="9" key="1">
    <citation type="journal article" date="2020" name="Stud. Mycol.">
        <title>101 Dothideomycetes genomes: a test case for predicting lifestyles and emergence of pathogens.</title>
        <authorList>
            <person name="Haridas S."/>
            <person name="Albert R."/>
            <person name="Binder M."/>
            <person name="Bloem J."/>
            <person name="Labutti K."/>
            <person name="Salamov A."/>
            <person name="Andreopoulos B."/>
            <person name="Baker S."/>
            <person name="Barry K."/>
            <person name="Bills G."/>
            <person name="Bluhm B."/>
            <person name="Cannon C."/>
            <person name="Castanera R."/>
            <person name="Culley D."/>
            <person name="Daum C."/>
            <person name="Ezra D."/>
            <person name="Gonzalez J."/>
            <person name="Henrissat B."/>
            <person name="Kuo A."/>
            <person name="Liang C."/>
            <person name="Lipzen A."/>
            <person name="Lutzoni F."/>
            <person name="Magnuson J."/>
            <person name="Mondo S."/>
            <person name="Nolan M."/>
            <person name="Ohm R."/>
            <person name="Pangilinan J."/>
            <person name="Park H.-J."/>
            <person name="Ramirez L."/>
            <person name="Alfaro M."/>
            <person name="Sun H."/>
            <person name="Tritt A."/>
            <person name="Yoshinaga Y."/>
            <person name="Zwiers L.-H."/>
            <person name="Turgeon B."/>
            <person name="Goodwin S."/>
            <person name="Spatafora J."/>
            <person name="Crous P."/>
            <person name="Grigoriev I."/>
        </authorList>
    </citation>
    <scope>NUCLEOTIDE SEQUENCE</scope>
    <source>
        <strain evidence="9">CBS 161.51</strain>
    </source>
</reference>
<comment type="subcellular location">
    <subcellularLocation>
        <location evidence="1">Endoplasmic reticulum membrane</location>
        <topology evidence="1">Multi-pass membrane protein</topology>
    </subcellularLocation>
</comment>
<feature type="transmembrane region" description="Helical" evidence="8">
    <location>
        <begin position="20"/>
        <end position="39"/>
    </location>
</feature>
<feature type="region of interest" description="Disordered" evidence="7">
    <location>
        <begin position="152"/>
        <end position="177"/>
    </location>
</feature>
<keyword evidence="6 8" id="KW-0472">Membrane</keyword>
<evidence type="ECO:0000256" key="1">
    <source>
        <dbReference type="ARBA" id="ARBA00004477"/>
    </source>
</evidence>
<evidence type="ECO:0000256" key="5">
    <source>
        <dbReference type="ARBA" id="ARBA00022989"/>
    </source>
</evidence>
<dbReference type="GO" id="GO:0005789">
    <property type="term" value="C:endoplasmic reticulum membrane"/>
    <property type="evidence" value="ECO:0007669"/>
    <property type="project" value="UniProtKB-SubCell"/>
</dbReference>
<dbReference type="AlphaFoldDB" id="A0A6A5SQQ5"/>
<comment type="similarity">
    <text evidence="2">Belongs to the TMEM208 family.</text>
</comment>
<evidence type="ECO:0000256" key="7">
    <source>
        <dbReference type="SAM" id="MobiDB-lite"/>
    </source>
</evidence>
<name>A0A6A5SQQ5_9PLEO</name>
<keyword evidence="10" id="KW-1185">Reference proteome</keyword>
<keyword evidence="3 8" id="KW-0812">Transmembrane</keyword>
<dbReference type="Proteomes" id="UP000800038">
    <property type="component" value="Unassembled WGS sequence"/>
</dbReference>
<dbReference type="InterPro" id="IPR008506">
    <property type="entry name" value="SND2/TMEM208"/>
</dbReference>
<dbReference type="PANTHER" id="PTHR13505:SF7">
    <property type="entry name" value="TRANSMEMBRANE PROTEIN 208"/>
    <property type="match status" value="1"/>
</dbReference>
<dbReference type="GO" id="GO:0006624">
    <property type="term" value="P:vacuolar protein processing"/>
    <property type="evidence" value="ECO:0007669"/>
    <property type="project" value="TreeGrafter"/>
</dbReference>
<feature type="transmembrane region" description="Helical" evidence="8">
    <location>
        <begin position="48"/>
        <end position="65"/>
    </location>
</feature>
<keyword evidence="5 8" id="KW-1133">Transmembrane helix</keyword>
<evidence type="ECO:0000256" key="2">
    <source>
        <dbReference type="ARBA" id="ARBA00009950"/>
    </source>
</evidence>
<organism evidence="9 10">
    <name type="scientific">Clathrospora elynae</name>
    <dbReference type="NCBI Taxonomy" id="706981"/>
    <lineage>
        <taxon>Eukaryota</taxon>
        <taxon>Fungi</taxon>
        <taxon>Dikarya</taxon>
        <taxon>Ascomycota</taxon>
        <taxon>Pezizomycotina</taxon>
        <taxon>Dothideomycetes</taxon>
        <taxon>Pleosporomycetidae</taxon>
        <taxon>Pleosporales</taxon>
        <taxon>Diademaceae</taxon>
        <taxon>Clathrospora</taxon>
    </lineage>
</organism>
<evidence type="ECO:0000313" key="9">
    <source>
        <dbReference type="EMBL" id="KAF1941869.1"/>
    </source>
</evidence>
<dbReference type="Pfam" id="PF05620">
    <property type="entry name" value="TMEM208_SND2"/>
    <property type="match status" value="1"/>
</dbReference>
<gene>
    <name evidence="9" type="ORF">EJ02DRAFT_422608</name>
</gene>
<dbReference type="PANTHER" id="PTHR13505">
    <property type="entry name" value="TRANSMEMBRANE PROTEIN 208"/>
    <property type="match status" value="1"/>
</dbReference>
<evidence type="ECO:0000313" key="10">
    <source>
        <dbReference type="Proteomes" id="UP000800038"/>
    </source>
</evidence>
<evidence type="ECO:0000256" key="4">
    <source>
        <dbReference type="ARBA" id="ARBA00022824"/>
    </source>
</evidence>
<keyword evidence="4" id="KW-0256">Endoplasmic reticulum</keyword>
<accession>A0A6A5SQQ5</accession>
<evidence type="ECO:0000256" key="8">
    <source>
        <dbReference type="SAM" id="Phobius"/>
    </source>
</evidence>
<evidence type="ECO:0000256" key="6">
    <source>
        <dbReference type="ARBA" id="ARBA00023136"/>
    </source>
</evidence>
<dbReference type="EMBL" id="ML976041">
    <property type="protein sequence ID" value="KAF1941869.1"/>
    <property type="molecule type" value="Genomic_DNA"/>
</dbReference>
<protein>
    <submittedName>
        <fullName evidence="9">DUF788-domain-containing protein</fullName>
    </submittedName>
</protein>
<dbReference type="GO" id="GO:0005773">
    <property type="term" value="C:vacuole"/>
    <property type="evidence" value="ECO:0007669"/>
    <property type="project" value="GOC"/>
</dbReference>
<sequence length="177" mass="19529">MAKKATKTLAASNAARLNNTLYISLSVHTLFLLLRALFYHSTFTRSSLILYALLSTPSLLITLYFNKLSRPTYTATGTIKNAGEDLDAKGLTEYMWDVVYWSWGCVVLAALVGDRAWWLWIAVPGYSGWKAWTVYTGMRGGGGGGGYQDAAGMPQPEVASKRQAKMEKRGGQKVAYR</sequence>
<proteinExistence type="inferred from homology"/>